<name>A0A6P1DZR2_9GAMM</name>
<dbReference type="RefSeq" id="WP_164655343.1">
    <property type="nucleotide sequence ID" value="NZ_JAAIJR010000090.1"/>
</dbReference>
<accession>A0A6P1DZR2</accession>
<feature type="coiled-coil region" evidence="1">
    <location>
        <begin position="193"/>
        <end position="247"/>
    </location>
</feature>
<evidence type="ECO:0000313" key="2">
    <source>
        <dbReference type="EMBL" id="NEX22246.1"/>
    </source>
</evidence>
<reference evidence="3" key="1">
    <citation type="journal article" date="2020" name="Microbiol. Resour. Announc.">
        <title>Draft Genome Sequences of Thiorhodococcus mannitoliphagus and Thiorhodococcus minor, Purple Sulfur Photosynthetic Bacteria in the Gammaproteobacterial Family Chromatiaceae.</title>
        <authorList>
            <person name="Aviles F.A."/>
            <person name="Meyer T.E."/>
            <person name="Kyndt J.A."/>
        </authorList>
    </citation>
    <scope>NUCLEOTIDE SEQUENCE [LARGE SCALE GENOMIC DNA]</scope>
    <source>
        <strain evidence="3">DSM 18266</strain>
    </source>
</reference>
<evidence type="ECO:0000313" key="3">
    <source>
        <dbReference type="Proteomes" id="UP000471640"/>
    </source>
</evidence>
<organism evidence="2 3">
    <name type="scientific">Thiorhodococcus mannitoliphagus</name>
    <dbReference type="NCBI Taxonomy" id="329406"/>
    <lineage>
        <taxon>Bacteria</taxon>
        <taxon>Pseudomonadati</taxon>
        <taxon>Pseudomonadota</taxon>
        <taxon>Gammaproteobacteria</taxon>
        <taxon>Chromatiales</taxon>
        <taxon>Chromatiaceae</taxon>
        <taxon>Thiorhodococcus</taxon>
    </lineage>
</organism>
<sequence length="335" mass="37276">MKLFQSIFGRQDRVGSTYPEWLIEAAVERAVEATDPRLKFVSGFRKRLRGPVIRAIDHVVGLIDAIPEPVAAGPREYPEASCLGAMFASSQGMLEALGRDAELRDYLSGPGVGAARITALVLAELVEKKGLGVELVDDRIQREVAQVTVSFSAHRLLDPTDDEVETRRLLKRRAFDHLLTLALKRIVGAKVDRADLRRQRDLLRRKLKALESGGWSFDAPESEHPTRAALEDALDGITQQLDALGAESRLLESHLVLLSETLEGADTQLWGSEVELFLDPMNIQRAPSDAQARRVVLQQLHNVLGRRVVMLPISFSPRDLPPRQDFARAAERYLS</sequence>
<dbReference type="EMBL" id="JAAIJR010000090">
    <property type="protein sequence ID" value="NEX22246.1"/>
    <property type="molecule type" value="Genomic_DNA"/>
</dbReference>
<protein>
    <submittedName>
        <fullName evidence="2">Uncharacterized protein</fullName>
    </submittedName>
</protein>
<evidence type="ECO:0000256" key="1">
    <source>
        <dbReference type="SAM" id="Coils"/>
    </source>
</evidence>
<keyword evidence="1" id="KW-0175">Coiled coil</keyword>
<gene>
    <name evidence="2" type="ORF">G3480_18370</name>
</gene>
<reference evidence="2 3" key="2">
    <citation type="submission" date="2020-02" db="EMBL/GenBank/DDBJ databases">
        <title>Genome sequences of Thiorhodococcus mannitoliphagus and Thiorhodococcus minor, purple sulfur photosynthetic bacteria in the gammaproteobacterial family, Chromatiaceae.</title>
        <authorList>
            <person name="Aviles F.A."/>
            <person name="Meyer T.E."/>
            <person name="Kyndt J.A."/>
        </authorList>
    </citation>
    <scope>NUCLEOTIDE SEQUENCE [LARGE SCALE GENOMIC DNA]</scope>
    <source>
        <strain evidence="2 3">DSM 18266</strain>
    </source>
</reference>
<proteinExistence type="predicted"/>
<dbReference type="Proteomes" id="UP000471640">
    <property type="component" value="Unassembled WGS sequence"/>
</dbReference>
<comment type="caution">
    <text evidence="2">The sequence shown here is derived from an EMBL/GenBank/DDBJ whole genome shotgun (WGS) entry which is preliminary data.</text>
</comment>
<keyword evidence="3" id="KW-1185">Reference proteome</keyword>
<dbReference type="AlphaFoldDB" id="A0A6P1DZR2"/>